<dbReference type="Proteomes" id="UP000269301">
    <property type="component" value="Unassembled WGS sequence"/>
</dbReference>
<dbReference type="AlphaFoldDB" id="A0A495A4C2"/>
<gene>
    <name evidence="1" type="ORF">D8M06_08780</name>
</gene>
<keyword evidence="2" id="KW-1185">Reference proteome</keyword>
<dbReference type="Gene3D" id="3.10.20.90">
    <property type="entry name" value="Phosphatidylinositol 3-kinase Catalytic Subunit, Chain A, domain 1"/>
    <property type="match status" value="1"/>
</dbReference>
<dbReference type="RefSeq" id="WP_121204025.1">
    <property type="nucleotide sequence ID" value="NZ_RBZP01000005.1"/>
</dbReference>
<organism evidence="1 2">
    <name type="scientific">Oceanobacillus halophilus</name>
    <dbReference type="NCBI Taxonomy" id="930130"/>
    <lineage>
        <taxon>Bacteria</taxon>
        <taxon>Bacillati</taxon>
        <taxon>Bacillota</taxon>
        <taxon>Bacilli</taxon>
        <taxon>Bacillales</taxon>
        <taxon>Bacillaceae</taxon>
        <taxon>Oceanobacillus</taxon>
    </lineage>
</organism>
<comment type="caution">
    <text evidence="1">The sequence shown here is derived from an EMBL/GenBank/DDBJ whole genome shotgun (WGS) entry which is preliminary data.</text>
</comment>
<evidence type="ECO:0000313" key="2">
    <source>
        <dbReference type="Proteomes" id="UP000269301"/>
    </source>
</evidence>
<accession>A0A495A4C2</accession>
<dbReference type="OrthoDB" id="2437963at2"/>
<reference evidence="1 2" key="1">
    <citation type="journal article" date="2016" name="Int. J. Syst. Evol. Microbiol.">
        <title>Oceanobacillus halophilus sp. nov., a novel moderately halophilic bacterium from a hypersaline lake.</title>
        <authorList>
            <person name="Amoozegar M.A."/>
            <person name="Bagheri M."/>
            <person name="Makhdoumi A."/>
            <person name="Nikou M.M."/>
            <person name="Fazeli S.A.S."/>
            <person name="Schumann P."/>
            <person name="Sproer C."/>
            <person name="Sanchez-Porro C."/>
            <person name="Ventosa A."/>
        </authorList>
    </citation>
    <scope>NUCLEOTIDE SEQUENCE [LARGE SCALE GENOMIC DNA]</scope>
    <source>
        <strain evidence="1 2">DSM 23996</strain>
    </source>
</reference>
<dbReference type="EMBL" id="RBZP01000005">
    <property type="protein sequence ID" value="RKQ33910.1"/>
    <property type="molecule type" value="Genomic_DNA"/>
</dbReference>
<dbReference type="InterPro" id="IPR024962">
    <property type="entry name" value="YukD-like"/>
</dbReference>
<name>A0A495A4C2_9BACI</name>
<dbReference type="Pfam" id="PF08817">
    <property type="entry name" value="YukD"/>
    <property type="match status" value="1"/>
</dbReference>
<protein>
    <submittedName>
        <fullName evidence="1">Ubiquitin</fullName>
    </submittedName>
</protein>
<proteinExistence type="predicted"/>
<evidence type="ECO:0000313" key="1">
    <source>
        <dbReference type="EMBL" id="RKQ33910.1"/>
    </source>
</evidence>
<sequence length="79" mass="9357">MYIQITVDLNKYNKPPIEIRLSDQHYIKKLIDITWKTVKLEEKPREGHWIRVKNRDEIYLGVQTLKDCGITTGDCVEVL</sequence>